<dbReference type="Gene3D" id="3.90.320.10">
    <property type="match status" value="1"/>
</dbReference>
<proteinExistence type="predicted"/>
<dbReference type="InterPro" id="IPR038726">
    <property type="entry name" value="PDDEXK_AddAB-type"/>
</dbReference>
<feature type="domain" description="PD-(D/E)XK endonuclease-like" evidence="1">
    <location>
        <begin position="79"/>
        <end position="218"/>
    </location>
</feature>
<organism evidence="2">
    <name type="scientific">freshwater metagenome</name>
    <dbReference type="NCBI Taxonomy" id="449393"/>
    <lineage>
        <taxon>unclassified sequences</taxon>
        <taxon>metagenomes</taxon>
        <taxon>ecological metagenomes</taxon>
    </lineage>
</organism>
<protein>
    <submittedName>
        <fullName evidence="2">Unannotated protein</fullName>
    </submittedName>
</protein>
<dbReference type="Pfam" id="PF12705">
    <property type="entry name" value="PDDEXK_1"/>
    <property type="match status" value="1"/>
</dbReference>
<sequence>MTSIKSPRDYISPSDLTFLWGECKKCFWLKYREGISRPGFMPLVGPMSAFQESRYRNQETSSMDSSLPSGTISDWGKSIESSPIIIDGVETRWRIKGKYDVVITFHNGTLGLVDCKVTTGEMDENKIELYWPQLEAYAYALEYPLIGRGQKVSETGLLMWRIVAAETNFTDENVFIADKSYLSSPRRQEDFYLLMKEVISILEGSLPEAGEKCTTCKFFNKRLAI</sequence>
<dbReference type="EMBL" id="CAEZYD010000023">
    <property type="protein sequence ID" value="CAB4718046.1"/>
    <property type="molecule type" value="Genomic_DNA"/>
</dbReference>
<evidence type="ECO:0000259" key="1">
    <source>
        <dbReference type="Pfam" id="PF12705"/>
    </source>
</evidence>
<dbReference type="InterPro" id="IPR011604">
    <property type="entry name" value="PDDEXK-like_dom_sf"/>
</dbReference>
<dbReference type="AlphaFoldDB" id="A0A6J6R4V6"/>
<reference evidence="2" key="1">
    <citation type="submission" date="2020-05" db="EMBL/GenBank/DDBJ databases">
        <authorList>
            <person name="Chiriac C."/>
            <person name="Salcher M."/>
            <person name="Ghai R."/>
            <person name="Kavagutti S V."/>
        </authorList>
    </citation>
    <scope>NUCLEOTIDE SEQUENCE</scope>
</reference>
<accession>A0A6J6R4V6</accession>
<gene>
    <name evidence="2" type="ORF">UFOPK2652_01226</name>
</gene>
<evidence type="ECO:0000313" key="2">
    <source>
        <dbReference type="EMBL" id="CAB4718046.1"/>
    </source>
</evidence>
<name>A0A6J6R4V6_9ZZZZ</name>